<gene>
    <name evidence="2" type="ORF">BZG36_02528</name>
</gene>
<dbReference type="SUPFAM" id="SSF51445">
    <property type="entry name" value="(Trans)glycosidases"/>
    <property type="match status" value="1"/>
</dbReference>
<evidence type="ECO:0000313" key="3">
    <source>
        <dbReference type="Proteomes" id="UP000242875"/>
    </source>
</evidence>
<keyword evidence="1" id="KW-1133">Transmembrane helix</keyword>
<evidence type="ECO:0008006" key="4">
    <source>
        <dbReference type="Google" id="ProtNLM"/>
    </source>
</evidence>
<sequence length="156" mass="17028">KSVNPSARWYLGVPGSASPADAENGYIPPSILEHDLVAQLQRNYSSFGGIMMWDTFFASSNSDPTNNQTFAQEVKSFMKGTASCLAGAQVWYVFGNPAKALSIHPFSRNLKDCPYIPQTEGYYKSLSAGERSINNYSTVSSFALCLMGVLTAFILM</sequence>
<keyword evidence="3" id="KW-1185">Reference proteome</keyword>
<dbReference type="Gene3D" id="3.20.20.80">
    <property type="entry name" value="Glycosidases"/>
    <property type="match status" value="1"/>
</dbReference>
<dbReference type="OrthoDB" id="6020543at2759"/>
<name>A0A261Y316_9FUNG</name>
<organism evidence="2 3">
    <name type="scientific">Bifiguratus adelaidae</name>
    <dbReference type="NCBI Taxonomy" id="1938954"/>
    <lineage>
        <taxon>Eukaryota</taxon>
        <taxon>Fungi</taxon>
        <taxon>Fungi incertae sedis</taxon>
        <taxon>Mucoromycota</taxon>
        <taxon>Mucoromycotina</taxon>
        <taxon>Endogonomycetes</taxon>
        <taxon>Endogonales</taxon>
        <taxon>Endogonales incertae sedis</taxon>
        <taxon>Bifiguratus</taxon>
    </lineage>
</organism>
<evidence type="ECO:0000256" key="1">
    <source>
        <dbReference type="SAM" id="Phobius"/>
    </source>
</evidence>
<keyword evidence="1" id="KW-0472">Membrane</keyword>
<accession>A0A261Y316</accession>
<keyword evidence="1" id="KW-0812">Transmembrane</keyword>
<dbReference type="EMBL" id="MVBO01000027">
    <property type="protein sequence ID" value="OZJ04884.1"/>
    <property type="molecule type" value="Genomic_DNA"/>
</dbReference>
<protein>
    <recommendedName>
        <fullName evidence="4">Chitinase</fullName>
    </recommendedName>
</protein>
<dbReference type="AlphaFoldDB" id="A0A261Y316"/>
<reference evidence="2 3" key="1">
    <citation type="journal article" date="2017" name="Mycologia">
        <title>Bifiguratus adelaidae, gen. et sp. nov., a new member of Mucoromycotina in endophytic and soil-dwelling habitats.</title>
        <authorList>
            <person name="Torres-Cruz T.J."/>
            <person name="Billingsley Tobias T.L."/>
            <person name="Almatruk M."/>
            <person name="Hesse C."/>
            <person name="Kuske C.R."/>
            <person name="Desiro A."/>
            <person name="Benucci G.M."/>
            <person name="Bonito G."/>
            <person name="Stajich J.E."/>
            <person name="Dunlap C."/>
            <person name="Arnold A.E."/>
            <person name="Porras-Alfaro A."/>
        </authorList>
    </citation>
    <scope>NUCLEOTIDE SEQUENCE [LARGE SCALE GENOMIC DNA]</scope>
    <source>
        <strain evidence="2 3">AZ0501</strain>
    </source>
</reference>
<dbReference type="InterPro" id="IPR017853">
    <property type="entry name" value="GH"/>
</dbReference>
<evidence type="ECO:0000313" key="2">
    <source>
        <dbReference type="EMBL" id="OZJ04884.1"/>
    </source>
</evidence>
<proteinExistence type="predicted"/>
<feature type="non-terminal residue" evidence="2">
    <location>
        <position position="1"/>
    </location>
</feature>
<dbReference type="Proteomes" id="UP000242875">
    <property type="component" value="Unassembled WGS sequence"/>
</dbReference>
<feature type="transmembrane region" description="Helical" evidence="1">
    <location>
        <begin position="133"/>
        <end position="155"/>
    </location>
</feature>
<comment type="caution">
    <text evidence="2">The sequence shown here is derived from an EMBL/GenBank/DDBJ whole genome shotgun (WGS) entry which is preliminary data.</text>
</comment>